<dbReference type="PROSITE" id="PS50975">
    <property type="entry name" value="ATP_GRASP"/>
    <property type="match status" value="1"/>
</dbReference>
<dbReference type="Gene3D" id="3.30.470.20">
    <property type="entry name" value="ATP-grasp fold, B domain"/>
    <property type="match status" value="1"/>
</dbReference>
<dbReference type="EMBL" id="JADBGF010000001">
    <property type="protein sequence ID" value="MBE1596740.1"/>
    <property type="molecule type" value="Genomic_DNA"/>
</dbReference>
<feature type="domain" description="ATP-grasp" evidence="2">
    <location>
        <begin position="123"/>
        <end position="327"/>
    </location>
</feature>
<gene>
    <name evidence="3" type="ORF">H4687_002869</name>
</gene>
<evidence type="ECO:0000313" key="3">
    <source>
        <dbReference type="EMBL" id="MBE1596740.1"/>
    </source>
</evidence>
<keyword evidence="1" id="KW-0547">Nucleotide-binding</keyword>
<dbReference type="GO" id="GO:0016874">
    <property type="term" value="F:ligase activity"/>
    <property type="evidence" value="ECO:0007669"/>
    <property type="project" value="UniProtKB-KW"/>
</dbReference>
<sequence>MARGNFPAVVWIGPRAADGAVVGAGDHPVAVFSADTAQPHGPGRTAPSLETRTGVRQRWGAASVGDVVAAFGAEIRQAARRAAAVLPYTMDEALPALIGDTGAKLLGPAPRLRHWLDDKRAALQVFDGVGSPRLAYREMSARQLPSLAARDRIGRRLVVQIPRASGGKGTHFVRADAESLGRLASRLAAGTVLVTDYEEGSYSLNAHVAVLPGRILVAPMSVQLVGIAPCTSHAAAYCGNNFAAMADIGAGVVSRAREITTRVGESLAARGYRGFAGLDLLVTARPDGIFPIDLNPRLQASTRALALAERSAGNGPGFVDLAVGAELGVYGREDLDRYVAPGALAMAQLVFYNRSSYSLSRRPGAARTTAIVDGWSLTGLAPAGVRVESGAVLATATRCSSDRAPLETAAQELVVSVEDGYEAAQ</sequence>
<keyword evidence="4" id="KW-1185">Reference proteome</keyword>
<comment type="caution">
    <text evidence="3">The sequence shown here is derived from an EMBL/GenBank/DDBJ whole genome shotgun (WGS) entry which is preliminary data.</text>
</comment>
<dbReference type="RefSeq" id="WP_107082315.1">
    <property type="nucleotide sequence ID" value="NZ_JADBGF010000001.1"/>
</dbReference>
<reference evidence="3 4" key="1">
    <citation type="submission" date="2020-10" db="EMBL/GenBank/DDBJ databases">
        <title>Sequencing the genomes of 1000 actinobacteria strains.</title>
        <authorList>
            <person name="Klenk H.-P."/>
        </authorList>
    </citation>
    <scope>NUCLEOTIDE SEQUENCE [LARGE SCALE GENOMIC DNA]</scope>
    <source>
        <strain evidence="3 4">DSM 41803</strain>
    </source>
</reference>
<dbReference type="Proteomes" id="UP000629287">
    <property type="component" value="Unassembled WGS sequence"/>
</dbReference>
<dbReference type="GeneID" id="86827451"/>
<evidence type="ECO:0000313" key="4">
    <source>
        <dbReference type="Proteomes" id="UP000629287"/>
    </source>
</evidence>
<dbReference type="OrthoDB" id="4176535at2"/>
<dbReference type="SUPFAM" id="SSF56059">
    <property type="entry name" value="Glutathione synthetase ATP-binding domain-like"/>
    <property type="match status" value="1"/>
</dbReference>
<dbReference type="GO" id="GO:0046872">
    <property type="term" value="F:metal ion binding"/>
    <property type="evidence" value="ECO:0007669"/>
    <property type="project" value="InterPro"/>
</dbReference>
<proteinExistence type="predicted"/>
<protein>
    <submittedName>
        <fullName evidence="3">Putative ATP-grasp superfamily ATP-dependent carboligase</fullName>
    </submittedName>
</protein>
<dbReference type="InterPro" id="IPR011761">
    <property type="entry name" value="ATP-grasp"/>
</dbReference>
<dbReference type="GO" id="GO:0005524">
    <property type="term" value="F:ATP binding"/>
    <property type="evidence" value="ECO:0007669"/>
    <property type="project" value="UniProtKB-UniRule"/>
</dbReference>
<keyword evidence="3" id="KW-0436">Ligase</keyword>
<evidence type="ECO:0000256" key="1">
    <source>
        <dbReference type="PROSITE-ProRule" id="PRU00409"/>
    </source>
</evidence>
<dbReference type="AlphaFoldDB" id="A0A8I0P201"/>
<organism evidence="3 4">
    <name type="scientific">Streptomyces stelliscabiei</name>
    <dbReference type="NCBI Taxonomy" id="146820"/>
    <lineage>
        <taxon>Bacteria</taxon>
        <taxon>Bacillati</taxon>
        <taxon>Actinomycetota</taxon>
        <taxon>Actinomycetes</taxon>
        <taxon>Kitasatosporales</taxon>
        <taxon>Streptomycetaceae</taxon>
        <taxon>Streptomyces</taxon>
    </lineage>
</organism>
<evidence type="ECO:0000259" key="2">
    <source>
        <dbReference type="PROSITE" id="PS50975"/>
    </source>
</evidence>
<name>A0A8I0P201_9ACTN</name>
<accession>A0A8I0P201</accession>
<keyword evidence="1" id="KW-0067">ATP-binding</keyword>